<reference evidence="1 2" key="1">
    <citation type="submission" date="2014-11" db="EMBL/GenBank/DDBJ databases">
        <title>Complete Genome Sequence of Pseudoalteromonas sp. Strain OCN003 Isolated from Kaneohe Bay, Oahu, Hawaii.</title>
        <authorList>
            <person name="Beurmann S."/>
            <person name="Videau P."/>
            <person name="Ushijima B."/>
            <person name="Smith A.M."/>
            <person name="Aeby G.S."/>
            <person name="Callahan S.M."/>
            <person name="Belcaid M."/>
        </authorList>
    </citation>
    <scope>NUCLEOTIDE SEQUENCE [LARGE SCALE GENOMIC DNA]</scope>
    <source>
        <strain evidence="1 2">OCN003</strain>
    </source>
</reference>
<dbReference type="OrthoDB" id="7064627at2"/>
<dbReference type="KEGG" id="pseo:OM33_15505"/>
<organism evidence="1 2">
    <name type="scientific">Pseudoalteromonas piratica</name>
    <dbReference type="NCBI Taxonomy" id="1348114"/>
    <lineage>
        <taxon>Bacteria</taxon>
        <taxon>Pseudomonadati</taxon>
        <taxon>Pseudomonadota</taxon>
        <taxon>Gammaproteobacteria</taxon>
        <taxon>Alteromonadales</taxon>
        <taxon>Pseudoalteromonadaceae</taxon>
        <taxon>Pseudoalteromonas</taxon>
    </lineage>
</organism>
<gene>
    <name evidence="1" type="ORF">OM33_15505</name>
</gene>
<dbReference type="EMBL" id="CP009889">
    <property type="protein sequence ID" value="AIY66551.1"/>
    <property type="molecule type" value="Genomic_DNA"/>
</dbReference>
<dbReference type="Proteomes" id="UP000030341">
    <property type="component" value="Chromosome 2"/>
</dbReference>
<proteinExistence type="predicted"/>
<keyword evidence="2" id="KW-1185">Reference proteome</keyword>
<sequence>MNLKQFLALPEEHFIDAESATKLNLDLSTKTISDIPTEKRALVSEYLLNALNMNSVESNIKPALDNLLTELQNV</sequence>
<dbReference type="AlphaFoldDB" id="A0A0A7EKF5"/>
<accession>A0A0A7EKF5</accession>
<protein>
    <submittedName>
        <fullName evidence="1">Uncharacterized protein</fullName>
    </submittedName>
</protein>
<dbReference type="RefSeq" id="WP_040134859.1">
    <property type="nucleotide sequence ID" value="NZ_CP009889.1"/>
</dbReference>
<evidence type="ECO:0000313" key="2">
    <source>
        <dbReference type="Proteomes" id="UP000030341"/>
    </source>
</evidence>
<evidence type="ECO:0000313" key="1">
    <source>
        <dbReference type="EMBL" id="AIY66551.1"/>
    </source>
</evidence>
<name>A0A0A7EKF5_9GAMM</name>
<dbReference type="HOGENOM" id="CLU_2685116_0_0_6"/>